<sequence>MEQENLTHELITSGTVAVEPMGDWHDEDYEPFVILLAGPTGAGKSSFIEALAGNNLLGISKDQLEGFTQTEAKRLTCDSLCLLDSPGFADANISEMEIIEQVKKWLDDACLSLVAIVLYFCPVTGTRISGTQKKTIDMLKSLLNYENGKEGALTIVTTMWDQVYSERLQKRADDNFEYIRENLFNADGAVDTVTNVTMFTNTQKSALDILNSCVNHFNLNGARWYAVDSINILKKTLRFTPYGQQLYSDLLGRIENAWLKKSSLELHLNDIQEPEMKTILEGQLQETTQTLDQFALQLAEFGSTPDGMRGLQGDLAAYFIRKYRIQLYTSLFATEIYLSQEKQGLENAMTQPWVTLHPNRKAQTEGQLEQITRNLNITQKQLAELRRRPRHVISNPQGEATASIEVPKPASPSTEPDAFTLPISSQLQLEQETMGTRVTSRSNIPRRARLLRYVLFWKNL</sequence>
<evidence type="ECO:0000259" key="3">
    <source>
        <dbReference type="Pfam" id="PF01926"/>
    </source>
</evidence>
<evidence type="ECO:0000313" key="5">
    <source>
        <dbReference type="Proteomes" id="UP000284842"/>
    </source>
</evidence>
<protein>
    <recommendedName>
        <fullName evidence="3">G domain-containing protein</fullName>
    </recommendedName>
</protein>
<comment type="caution">
    <text evidence="4">The sequence shown here is derived from an EMBL/GenBank/DDBJ whole genome shotgun (WGS) entry which is preliminary data.</text>
</comment>
<dbReference type="AlphaFoldDB" id="A0A409W2G2"/>
<keyword evidence="5" id="KW-1185">Reference proteome</keyword>
<reference evidence="4 5" key="1">
    <citation type="journal article" date="2018" name="Evol. Lett.">
        <title>Horizontal gene cluster transfer increased hallucinogenic mushroom diversity.</title>
        <authorList>
            <person name="Reynolds H.T."/>
            <person name="Vijayakumar V."/>
            <person name="Gluck-Thaler E."/>
            <person name="Korotkin H.B."/>
            <person name="Matheny P.B."/>
            <person name="Slot J.C."/>
        </authorList>
    </citation>
    <scope>NUCLEOTIDE SEQUENCE [LARGE SCALE GENOMIC DNA]</scope>
    <source>
        <strain evidence="4 5">2629</strain>
    </source>
</reference>
<evidence type="ECO:0000256" key="1">
    <source>
        <dbReference type="SAM" id="Coils"/>
    </source>
</evidence>
<proteinExistence type="predicted"/>
<feature type="domain" description="G" evidence="3">
    <location>
        <begin position="34"/>
        <end position="125"/>
    </location>
</feature>
<dbReference type="Pfam" id="PF01926">
    <property type="entry name" value="MMR_HSR1"/>
    <property type="match status" value="1"/>
</dbReference>
<dbReference type="InterPro" id="IPR027417">
    <property type="entry name" value="P-loop_NTPase"/>
</dbReference>
<dbReference type="InterPro" id="IPR006073">
    <property type="entry name" value="GTP-bd"/>
</dbReference>
<accession>A0A409W2G2</accession>
<dbReference type="SUPFAM" id="SSF52540">
    <property type="entry name" value="P-loop containing nucleoside triphosphate hydrolases"/>
    <property type="match status" value="1"/>
</dbReference>
<dbReference type="OrthoDB" id="2386367at2759"/>
<dbReference type="GO" id="GO:0005525">
    <property type="term" value="F:GTP binding"/>
    <property type="evidence" value="ECO:0007669"/>
    <property type="project" value="InterPro"/>
</dbReference>
<dbReference type="Proteomes" id="UP000284842">
    <property type="component" value="Unassembled WGS sequence"/>
</dbReference>
<name>A0A409W2G2_9AGAR</name>
<evidence type="ECO:0000313" key="4">
    <source>
        <dbReference type="EMBL" id="PPQ72648.1"/>
    </source>
</evidence>
<gene>
    <name evidence="4" type="ORF">CVT24_012648</name>
</gene>
<keyword evidence="1" id="KW-0175">Coiled coil</keyword>
<feature type="coiled-coil region" evidence="1">
    <location>
        <begin position="361"/>
        <end position="388"/>
    </location>
</feature>
<evidence type="ECO:0000256" key="2">
    <source>
        <dbReference type="SAM" id="MobiDB-lite"/>
    </source>
</evidence>
<organism evidence="4 5">
    <name type="scientific">Panaeolus cyanescens</name>
    <dbReference type="NCBI Taxonomy" id="181874"/>
    <lineage>
        <taxon>Eukaryota</taxon>
        <taxon>Fungi</taxon>
        <taxon>Dikarya</taxon>
        <taxon>Basidiomycota</taxon>
        <taxon>Agaricomycotina</taxon>
        <taxon>Agaricomycetes</taxon>
        <taxon>Agaricomycetidae</taxon>
        <taxon>Agaricales</taxon>
        <taxon>Agaricineae</taxon>
        <taxon>Galeropsidaceae</taxon>
        <taxon>Panaeolus</taxon>
    </lineage>
</organism>
<feature type="region of interest" description="Disordered" evidence="2">
    <location>
        <begin position="392"/>
        <end position="417"/>
    </location>
</feature>
<dbReference type="InParanoid" id="A0A409W2G2"/>
<dbReference type="Gene3D" id="3.40.50.300">
    <property type="entry name" value="P-loop containing nucleotide triphosphate hydrolases"/>
    <property type="match status" value="1"/>
</dbReference>
<dbReference type="EMBL" id="NHTK01005859">
    <property type="protein sequence ID" value="PPQ72648.1"/>
    <property type="molecule type" value="Genomic_DNA"/>
</dbReference>